<proteinExistence type="inferred from homology"/>
<dbReference type="InterPro" id="IPR051041">
    <property type="entry name" value="FMRFamide-related_np"/>
</dbReference>
<sequence>MYKARYPDLYKSPVQEDSSRSRRSLIEKEPKDEAQEVANEEDSSFFDILEKRVADLDALRDSKTPLGTMRFGKRSPNPLGPMRFGKRAPALGPMRFGKRAPTLGPMRFGKRVKALGPMRFGKRAAAPQFGTMRFGKRTYDDSKIFL</sequence>
<comment type="subcellular location">
    <subcellularLocation>
        <location evidence="1">Secreted</location>
    </subcellularLocation>
</comment>
<dbReference type="InterPro" id="IPR002544">
    <property type="entry name" value="FMRFamid-related_peptide-like"/>
</dbReference>
<evidence type="ECO:0000256" key="2">
    <source>
        <dbReference type="ARBA" id="ARBA00006356"/>
    </source>
</evidence>
<evidence type="ECO:0000256" key="6">
    <source>
        <dbReference type="ARBA" id="ARBA00023320"/>
    </source>
</evidence>
<dbReference type="GO" id="GO:0005576">
    <property type="term" value="C:extracellular region"/>
    <property type="evidence" value="ECO:0007669"/>
    <property type="project" value="UniProtKB-SubCell"/>
</dbReference>
<name>A0A914BVY0_9BILA</name>
<accession>A0A914BVY0</accession>
<evidence type="ECO:0000256" key="5">
    <source>
        <dbReference type="ARBA" id="ARBA00022815"/>
    </source>
</evidence>
<feature type="region of interest" description="Disordered" evidence="7">
    <location>
        <begin position="64"/>
        <end position="107"/>
    </location>
</feature>
<dbReference type="Proteomes" id="UP000887540">
    <property type="component" value="Unplaced"/>
</dbReference>
<dbReference type="WBParaSite" id="ACRNAN_Path_1124.g4345.t1">
    <property type="protein sequence ID" value="ACRNAN_Path_1124.g4345.t1"/>
    <property type="gene ID" value="ACRNAN_Path_1124.g4345"/>
</dbReference>
<dbReference type="PANTHER" id="PTHR20986">
    <property type="entry name" value="FMRFAMIDE-RELATED PEPTIDES"/>
    <property type="match status" value="1"/>
</dbReference>
<organism evidence="8 9">
    <name type="scientific">Acrobeloides nanus</name>
    <dbReference type="NCBI Taxonomy" id="290746"/>
    <lineage>
        <taxon>Eukaryota</taxon>
        <taxon>Metazoa</taxon>
        <taxon>Ecdysozoa</taxon>
        <taxon>Nematoda</taxon>
        <taxon>Chromadorea</taxon>
        <taxon>Rhabditida</taxon>
        <taxon>Tylenchina</taxon>
        <taxon>Cephalobomorpha</taxon>
        <taxon>Cephaloboidea</taxon>
        <taxon>Cephalobidae</taxon>
        <taxon>Acrobeloides</taxon>
    </lineage>
</organism>
<protein>
    <submittedName>
        <fullName evidence="9">Uncharacterized protein</fullName>
    </submittedName>
</protein>
<dbReference type="GO" id="GO:0007218">
    <property type="term" value="P:neuropeptide signaling pathway"/>
    <property type="evidence" value="ECO:0007669"/>
    <property type="project" value="UniProtKB-KW"/>
</dbReference>
<evidence type="ECO:0000256" key="1">
    <source>
        <dbReference type="ARBA" id="ARBA00004613"/>
    </source>
</evidence>
<keyword evidence="6" id="KW-0527">Neuropeptide</keyword>
<dbReference type="AlphaFoldDB" id="A0A914BVY0"/>
<reference evidence="9" key="1">
    <citation type="submission" date="2022-11" db="UniProtKB">
        <authorList>
            <consortium name="WormBaseParasite"/>
        </authorList>
    </citation>
    <scope>IDENTIFICATION</scope>
</reference>
<feature type="compositionally biased region" description="Basic and acidic residues" evidence="7">
    <location>
        <begin position="17"/>
        <end position="34"/>
    </location>
</feature>
<comment type="similarity">
    <text evidence="2">Belongs to the FARP (FMRFamide related peptide) family.</text>
</comment>
<keyword evidence="3" id="KW-0964">Secreted</keyword>
<evidence type="ECO:0000256" key="3">
    <source>
        <dbReference type="ARBA" id="ARBA00022525"/>
    </source>
</evidence>
<evidence type="ECO:0000313" key="8">
    <source>
        <dbReference type="Proteomes" id="UP000887540"/>
    </source>
</evidence>
<keyword evidence="4" id="KW-0165">Cleavage on pair of basic residues</keyword>
<dbReference type="Pfam" id="PF01581">
    <property type="entry name" value="FARP"/>
    <property type="match status" value="1"/>
</dbReference>
<evidence type="ECO:0000313" key="9">
    <source>
        <dbReference type="WBParaSite" id="ACRNAN_Path_1124.g4345.t1"/>
    </source>
</evidence>
<evidence type="ECO:0000256" key="4">
    <source>
        <dbReference type="ARBA" id="ARBA00022685"/>
    </source>
</evidence>
<feature type="region of interest" description="Disordered" evidence="7">
    <location>
        <begin position="1"/>
        <end position="41"/>
    </location>
</feature>
<keyword evidence="5" id="KW-0027">Amidation</keyword>
<evidence type="ECO:0000256" key="7">
    <source>
        <dbReference type="SAM" id="MobiDB-lite"/>
    </source>
</evidence>
<keyword evidence="8" id="KW-1185">Reference proteome</keyword>
<dbReference type="PANTHER" id="PTHR20986:SF19">
    <property type="entry name" value="FMRFAMIDE-LIKE NEUROPEPTIDES 3"/>
    <property type="match status" value="1"/>
</dbReference>